<dbReference type="RefSeq" id="WP_306944832.1">
    <property type="nucleotide sequence ID" value="NZ_CP132976.1"/>
</dbReference>
<keyword evidence="2" id="KW-1185">Reference proteome</keyword>
<name>A0ABY9M2D5_9BURK</name>
<gene>
    <name evidence="1" type="ORF">RAS12_02020</name>
</gene>
<accession>A0ABY9M2D5</accession>
<dbReference type="Proteomes" id="UP001234798">
    <property type="component" value="Chromosome"/>
</dbReference>
<protein>
    <submittedName>
        <fullName evidence="1">Uncharacterized protein</fullName>
    </submittedName>
</protein>
<dbReference type="EMBL" id="CP132976">
    <property type="protein sequence ID" value="WMD21166.1"/>
    <property type="molecule type" value="Genomic_DNA"/>
</dbReference>
<proteinExistence type="predicted"/>
<reference evidence="1 2" key="1">
    <citation type="submission" date="2023-08" db="EMBL/GenBank/DDBJ databases">
        <title>Achromobacter seleniivolatilans sp. nov., isolated from seleniferous soil.</title>
        <authorList>
            <person name="Zhang S."/>
            <person name="Li K."/>
            <person name="Peng J."/>
            <person name="Zhao Q."/>
            <person name="Wang H."/>
            <person name="Guo Y."/>
        </authorList>
    </citation>
    <scope>NUCLEOTIDE SEQUENCE [LARGE SCALE GENOMIC DNA]</scope>
    <source>
        <strain evidence="1 2">R39</strain>
    </source>
</reference>
<organism evidence="1 2">
    <name type="scientific">Achromobacter seleniivolatilans</name>
    <dbReference type="NCBI Taxonomy" id="3047478"/>
    <lineage>
        <taxon>Bacteria</taxon>
        <taxon>Pseudomonadati</taxon>
        <taxon>Pseudomonadota</taxon>
        <taxon>Betaproteobacteria</taxon>
        <taxon>Burkholderiales</taxon>
        <taxon>Alcaligenaceae</taxon>
        <taxon>Achromobacter</taxon>
    </lineage>
</organism>
<evidence type="ECO:0000313" key="1">
    <source>
        <dbReference type="EMBL" id="WMD21166.1"/>
    </source>
</evidence>
<evidence type="ECO:0000313" key="2">
    <source>
        <dbReference type="Proteomes" id="UP001234798"/>
    </source>
</evidence>
<sequence length="52" mass="5768">MPINIAIPVLTIKRRRIDFIPKRVLFNDLIEAARVGPESGAPGGIVTRQLFP</sequence>